<dbReference type="InterPro" id="IPR016181">
    <property type="entry name" value="Acyl_CoA_acyltransferase"/>
</dbReference>
<dbReference type="Proteomes" id="UP001479933">
    <property type="component" value="Chromosome"/>
</dbReference>
<organism evidence="3 4">
    <name type="scientific">Gordonia hydrophobica</name>
    <dbReference type="NCBI Taxonomy" id="40516"/>
    <lineage>
        <taxon>Bacteria</taxon>
        <taxon>Bacillati</taxon>
        <taxon>Actinomycetota</taxon>
        <taxon>Actinomycetes</taxon>
        <taxon>Mycobacteriales</taxon>
        <taxon>Gordoniaceae</taxon>
        <taxon>Gordonia</taxon>
    </lineage>
</organism>
<dbReference type="RefSeq" id="WP_239589079.1">
    <property type="nucleotide sequence ID" value="NZ_CP136137.1"/>
</dbReference>
<dbReference type="InterPro" id="IPR000182">
    <property type="entry name" value="GNAT_dom"/>
</dbReference>
<evidence type="ECO:0000313" key="3">
    <source>
        <dbReference type="EMBL" id="WYY06721.1"/>
    </source>
</evidence>
<evidence type="ECO:0000256" key="1">
    <source>
        <dbReference type="SAM" id="MobiDB-lite"/>
    </source>
</evidence>
<accession>A0ABZ2U027</accession>
<dbReference type="SUPFAM" id="SSF55729">
    <property type="entry name" value="Acyl-CoA N-acyltransferases (Nat)"/>
    <property type="match status" value="1"/>
</dbReference>
<evidence type="ECO:0000259" key="2">
    <source>
        <dbReference type="PROSITE" id="PS51186"/>
    </source>
</evidence>
<dbReference type="InterPro" id="IPR051531">
    <property type="entry name" value="N-acetyltransferase"/>
</dbReference>
<dbReference type="Gene3D" id="3.40.630.30">
    <property type="match status" value="1"/>
</dbReference>
<feature type="region of interest" description="Disordered" evidence="1">
    <location>
        <begin position="218"/>
        <end position="242"/>
    </location>
</feature>
<dbReference type="PROSITE" id="PS51186">
    <property type="entry name" value="GNAT"/>
    <property type="match status" value="1"/>
</dbReference>
<protein>
    <submittedName>
        <fullName evidence="3">GNAT family N-acetyltransferase</fullName>
    </submittedName>
</protein>
<name>A0ABZ2U027_9ACTN</name>
<dbReference type="Pfam" id="PF13302">
    <property type="entry name" value="Acetyltransf_3"/>
    <property type="match status" value="1"/>
</dbReference>
<dbReference type="PANTHER" id="PTHR43792">
    <property type="entry name" value="GNAT FAMILY, PUTATIVE (AFU_ORTHOLOGUE AFUA_3G00765)-RELATED-RELATED"/>
    <property type="match status" value="1"/>
</dbReference>
<reference evidence="3 4" key="1">
    <citation type="journal article" date="2023" name="Virus Evol.">
        <title>Computational host range prediction-The good, the bad, and the ugly.</title>
        <authorList>
            <person name="Howell A.A."/>
            <person name="Versoza C.J."/>
            <person name="Pfeifer S.P."/>
        </authorList>
    </citation>
    <scope>NUCLEOTIDE SEQUENCE [LARGE SCALE GENOMIC DNA]</scope>
    <source>
        <strain evidence="3 4">1610/1b</strain>
    </source>
</reference>
<evidence type="ECO:0000313" key="4">
    <source>
        <dbReference type="Proteomes" id="UP001479933"/>
    </source>
</evidence>
<dbReference type="EMBL" id="CP136137">
    <property type="protein sequence ID" value="WYY06721.1"/>
    <property type="molecule type" value="Genomic_DNA"/>
</dbReference>
<keyword evidence="4" id="KW-1185">Reference proteome</keyword>
<sequence>MAAPYRWAPTAARAGMGAAHRAESPVFVVRRRYTRRVDIGTRRLRLRPVAPVDAGLLNALDADPEVMRFVSGGEPTPTAVITDWVIPRSQAQFRDHGTGLWLAFDRRTQAMAGWVWLRLPRHSAVPELELSYRLARESWHRGLATEASRALVDVAFTTTATERVFAGTHPDNVRSQRVMQKLGMRLATENLQREHFDDGFTGQDVEYEVLRRDWLRNHRPATTAAPGRHHRPRGPAAEDLPA</sequence>
<proteinExistence type="predicted"/>
<dbReference type="PANTHER" id="PTHR43792:SF1">
    <property type="entry name" value="N-ACETYLTRANSFERASE DOMAIN-CONTAINING PROTEIN"/>
    <property type="match status" value="1"/>
</dbReference>
<feature type="domain" description="N-acetyltransferase" evidence="2">
    <location>
        <begin position="44"/>
        <end position="212"/>
    </location>
</feature>
<gene>
    <name evidence="3" type="ORF">RVF87_16930</name>
</gene>